<dbReference type="SUPFAM" id="SSF141452">
    <property type="entry name" value="Hcp1-like"/>
    <property type="match status" value="1"/>
</dbReference>
<reference evidence="1 2" key="1">
    <citation type="submission" date="2022-10" db="EMBL/GenBank/DDBJ databases">
        <title>Defluviimonas sp. nov., isolated from ocean surface sediments.</title>
        <authorList>
            <person name="He W."/>
            <person name="Wang L."/>
            <person name="Zhang D.-F."/>
        </authorList>
    </citation>
    <scope>NUCLEOTIDE SEQUENCE [LARGE SCALE GENOMIC DNA]</scope>
    <source>
        <strain evidence="1 2">WL0024</strain>
    </source>
</reference>
<dbReference type="InterPro" id="IPR053165">
    <property type="entry name" value="HSI-I_assembly_Hcp1"/>
</dbReference>
<dbReference type="Pfam" id="PF05638">
    <property type="entry name" value="T6SS_HCP"/>
    <property type="match status" value="1"/>
</dbReference>
<gene>
    <name evidence="1" type="ORF">OEZ60_17970</name>
</gene>
<dbReference type="Gene3D" id="2.30.110.20">
    <property type="entry name" value="Hcp1-like"/>
    <property type="match status" value="1"/>
</dbReference>
<organism evidence="1 2">
    <name type="scientific">Albidovulum salinarum</name>
    <dbReference type="NCBI Taxonomy" id="2984153"/>
    <lineage>
        <taxon>Bacteria</taxon>
        <taxon>Pseudomonadati</taxon>
        <taxon>Pseudomonadota</taxon>
        <taxon>Alphaproteobacteria</taxon>
        <taxon>Rhodobacterales</taxon>
        <taxon>Paracoccaceae</taxon>
        <taxon>Albidovulum</taxon>
    </lineage>
</organism>
<dbReference type="InterPro" id="IPR036624">
    <property type="entry name" value="Hcp1-lik_sf"/>
</dbReference>
<dbReference type="EMBL" id="JAOVQO010000018">
    <property type="protein sequence ID" value="MCU9849889.1"/>
    <property type="molecule type" value="Genomic_DNA"/>
</dbReference>
<keyword evidence="2" id="KW-1185">Reference proteome</keyword>
<dbReference type="PANTHER" id="PTHR36152">
    <property type="entry name" value="CYTOPLASMIC PROTEIN-RELATED"/>
    <property type="match status" value="1"/>
</dbReference>
<comment type="caution">
    <text evidence="1">The sequence shown here is derived from an EMBL/GenBank/DDBJ whole genome shotgun (WGS) entry which is preliminary data.</text>
</comment>
<evidence type="ECO:0000313" key="1">
    <source>
        <dbReference type="EMBL" id="MCU9849889.1"/>
    </source>
</evidence>
<dbReference type="PANTHER" id="PTHR36152:SF1">
    <property type="entry name" value="UBIQUITIN-LIKE DOMAIN-CONTAINING PROTEIN"/>
    <property type="match status" value="1"/>
</dbReference>
<proteinExistence type="predicted"/>
<dbReference type="RefSeq" id="WP_263339194.1">
    <property type="nucleotide sequence ID" value="NZ_JAOVQO010000018.1"/>
</dbReference>
<dbReference type="Proteomes" id="UP001209535">
    <property type="component" value="Unassembled WGS sequence"/>
</dbReference>
<name>A0ABT2X826_9RHOB</name>
<accession>A0ABT2X826</accession>
<evidence type="ECO:0000313" key="2">
    <source>
        <dbReference type="Proteomes" id="UP001209535"/>
    </source>
</evidence>
<protein>
    <submittedName>
        <fullName evidence="1">Type VI secretion system tube protein Hcp</fullName>
    </submittedName>
</protein>
<sequence length="165" mass="18252">MENVFIKIDGIPGEAREKNHKDWIPVKTIGWGVERTLDMTDLGTTQRGYANANFQKITLNTELSKASAKICTYVASGKSIKELTIEMCRSGDDASIGMEPYLIIKLRNAIIDSYTVSGGEDTIPAEDWSLAYRGIEYSYKPADFATGKLGSPEVFKWNLETGDVS</sequence>
<dbReference type="InterPro" id="IPR008514">
    <property type="entry name" value="T6SS_Hcp"/>
</dbReference>